<evidence type="ECO:0000313" key="3">
    <source>
        <dbReference type="EMBL" id="OGD16660.1"/>
    </source>
</evidence>
<proteinExistence type="inferred from homology"/>
<dbReference type="Gene3D" id="3.10.20.300">
    <property type="entry name" value="mk0293 like domain"/>
    <property type="match status" value="1"/>
</dbReference>
<dbReference type="PANTHER" id="PTHR36566">
    <property type="entry name" value="NICKEL INSERTION PROTEIN-RELATED"/>
    <property type="match status" value="1"/>
</dbReference>
<evidence type="ECO:0000256" key="1">
    <source>
        <dbReference type="ARBA" id="ARBA00022596"/>
    </source>
</evidence>
<accession>A0A1F5ADS8</accession>
<sequence length="398" mass="44869">MKIAYFDCFSGISGDMIVGALLDAGLKIETLEKELKKLGLTGYQLEVNKVVKKGISATKFKVKIKEEGVERRFKDILTILEKSKLDEEIKKETQKIFFNIAQAESKIHQEDIDRIHFHEIGGLDSIIDITSAVIGIKTLGIEEIYSSALPLGKGFVECSHGIIPVPAPATLELLKNIPTYSGGIESEMITPTGAAIISTLAKSFGERPLMKIEWIGYGAGEKEFRIPNLLRVSIGEKILKDENLKDGYVSDEAVLIETNIDDMNPEFYDYIMEQLFSRGALDVFLTPIQMKKNRPAHMLSIIVYEQDLKKILEVLFSESTTLGVRIREIKRLRLAQQNIIAETKYGKIRVKVGIFKGEIKNIAPEFEDCKKMTKQHQVPLKEIYEEAKKIAYNKLGLR</sequence>
<protein>
    <recommendedName>
        <fullName evidence="2">Putative nickel insertion protein</fullName>
    </recommendedName>
</protein>
<dbReference type="Pfam" id="PF01969">
    <property type="entry name" value="Ni_insertion"/>
    <property type="match status" value="1"/>
</dbReference>
<dbReference type="InterPro" id="IPR002822">
    <property type="entry name" value="Ni_insertion"/>
</dbReference>
<organism evidence="3 4">
    <name type="scientific">Candidatus Sediminicultor quintus</name>
    <dbReference type="NCBI Taxonomy" id="1797291"/>
    <lineage>
        <taxon>Bacteria</taxon>
        <taxon>Pseudomonadati</taxon>
        <taxon>Atribacterota</taxon>
        <taxon>Candidatus Phoenicimicrobiia</taxon>
        <taxon>Candidatus Pheonicimicrobiales</taxon>
        <taxon>Candidatus Phoenicimicrobiaceae</taxon>
        <taxon>Candidatus Sediminicultor</taxon>
    </lineage>
</organism>
<dbReference type="STRING" id="1797291.A2V47_08935"/>
<comment type="similarity">
    <text evidence="2">Belongs to the LarC family.</text>
</comment>
<comment type="caution">
    <text evidence="3">The sequence shown here is derived from an EMBL/GenBank/DDBJ whole genome shotgun (WGS) entry which is preliminary data.</text>
</comment>
<name>A0A1F5ADS8_9BACT</name>
<keyword evidence="1 2" id="KW-0533">Nickel</keyword>
<dbReference type="AlphaFoldDB" id="A0A1F5ADS8"/>
<dbReference type="NCBIfam" id="TIGR00299">
    <property type="entry name" value="nickel pincer cofactor biosynthesis protein LarC"/>
    <property type="match status" value="1"/>
</dbReference>
<dbReference type="GO" id="GO:0016829">
    <property type="term" value="F:lyase activity"/>
    <property type="evidence" value="ECO:0007669"/>
    <property type="project" value="UniProtKB-UniRule"/>
</dbReference>
<dbReference type="Proteomes" id="UP000177701">
    <property type="component" value="Unassembled WGS sequence"/>
</dbReference>
<dbReference type="Gene3D" id="3.30.70.1380">
    <property type="entry name" value="Transcriptional regulatory protein pf0864 domain like"/>
    <property type="match status" value="1"/>
</dbReference>
<dbReference type="GO" id="GO:0016151">
    <property type="term" value="F:nickel cation binding"/>
    <property type="evidence" value="ECO:0007669"/>
    <property type="project" value="UniProtKB-UniRule"/>
</dbReference>
<keyword evidence="2" id="KW-0456">Lyase</keyword>
<reference evidence="3 4" key="1">
    <citation type="journal article" date="2016" name="Nat. Commun.">
        <title>Thousands of microbial genomes shed light on interconnected biogeochemical processes in an aquifer system.</title>
        <authorList>
            <person name="Anantharaman K."/>
            <person name="Brown C.T."/>
            <person name="Hug L.A."/>
            <person name="Sharon I."/>
            <person name="Castelle C.J."/>
            <person name="Probst A.J."/>
            <person name="Thomas B.C."/>
            <person name="Singh A."/>
            <person name="Wilkins M.J."/>
            <person name="Karaoz U."/>
            <person name="Brodie E.L."/>
            <person name="Williams K.H."/>
            <person name="Hubbard S.S."/>
            <person name="Banfield J.F."/>
        </authorList>
    </citation>
    <scope>NUCLEOTIDE SEQUENCE [LARGE SCALE GENOMIC DNA]</scope>
</reference>
<evidence type="ECO:0000313" key="4">
    <source>
        <dbReference type="Proteomes" id="UP000177701"/>
    </source>
</evidence>
<dbReference type="PANTHER" id="PTHR36566:SF1">
    <property type="entry name" value="PYRIDINIUM-3,5-BISTHIOCARBOXYLIC ACID MONONUCLEOTIDE NICKEL INSERTION PROTEIN"/>
    <property type="match status" value="1"/>
</dbReference>
<dbReference type="EMBL" id="MEYH01000027">
    <property type="protein sequence ID" value="OGD16660.1"/>
    <property type="molecule type" value="Genomic_DNA"/>
</dbReference>
<dbReference type="HAMAP" id="MF_01074">
    <property type="entry name" value="LarC"/>
    <property type="match status" value="1"/>
</dbReference>
<evidence type="ECO:0000256" key="2">
    <source>
        <dbReference type="HAMAP-Rule" id="MF_01074"/>
    </source>
</evidence>
<gene>
    <name evidence="3" type="ORF">A2V47_08935</name>
</gene>